<reference evidence="1 2" key="1">
    <citation type="submission" date="2020-03" db="EMBL/GenBank/DDBJ databases">
        <title>Genomic Encyclopedia of Type Strains, Phase IV (KMG-IV): sequencing the most valuable type-strain genomes for metagenomic binning, comparative biology and taxonomic classification.</title>
        <authorList>
            <person name="Goeker M."/>
        </authorList>
    </citation>
    <scope>NUCLEOTIDE SEQUENCE [LARGE SCALE GENOMIC DNA]</scope>
    <source>
        <strain evidence="1 2">DSM 105096</strain>
    </source>
</reference>
<name>A0ABX0XDS1_9BACT</name>
<comment type="caution">
    <text evidence="1">The sequence shown here is derived from an EMBL/GenBank/DDBJ whole genome shotgun (WGS) entry which is preliminary data.</text>
</comment>
<accession>A0ABX0XDS1</accession>
<organism evidence="1 2">
    <name type="scientific">Neolewinella antarctica</name>
    <dbReference type="NCBI Taxonomy" id="442734"/>
    <lineage>
        <taxon>Bacteria</taxon>
        <taxon>Pseudomonadati</taxon>
        <taxon>Bacteroidota</taxon>
        <taxon>Saprospiria</taxon>
        <taxon>Saprospirales</taxon>
        <taxon>Lewinellaceae</taxon>
        <taxon>Neolewinella</taxon>
    </lineage>
</organism>
<dbReference type="EMBL" id="JAATJH010000004">
    <property type="protein sequence ID" value="NJC27044.1"/>
    <property type="molecule type" value="Genomic_DNA"/>
</dbReference>
<gene>
    <name evidence="1" type="ORF">GGR27_002557</name>
</gene>
<evidence type="ECO:0000313" key="2">
    <source>
        <dbReference type="Proteomes" id="UP000770785"/>
    </source>
</evidence>
<protein>
    <submittedName>
        <fullName evidence="1">Uncharacterized protein</fullName>
    </submittedName>
</protein>
<keyword evidence="2" id="KW-1185">Reference proteome</keyword>
<proteinExistence type="predicted"/>
<sequence length="31" mass="3412">MMSWTLPYARKKAGDSGGPEVVELIIPTVHQ</sequence>
<dbReference type="Proteomes" id="UP000770785">
    <property type="component" value="Unassembled WGS sequence"/>
</dbReference>
<evidence type="ECO:0000313" key="1">
    <source>
        <dbReference type="EMBL" id="NJC27044.1"/>
    </source>
</evidence>